<reference evidence="7 8" key="1">
    <citation type="journal article" date="2015" name="Genome Announc.">
        <title>Expanding the biotechnology potential of lactobacilli through comparative genomics of 213 strains and associated genera.</title>
        <authorList>
            <person name="Sun Z."/>
            <person name="Harris H.M."/>
            <person name="McCann A."/>
            <person name="Guo C."/>
            <person name="Argimon S."/>
            <person name="Zhang W."/>
            <person name="Yang X."/>
            <person name="Jeffery I.B."/>
            <person name="Cooney J.C."/>
            <person name="Kagawa T.F."/>
            <person name="Liu W."/>
            <person name="Song Y."/>
            <person name="Salvetti E."/>
            <person name="Wrobel A."/>
            <person name="Rasinkangas P."/>
            <person name="Parkhill J."/>
            <person name="Rea M.C."/>
            <person name="O'Sullivan O."/>
            <person name="Ritari J."/>
            <person name="Douillard F.P."/>
            <person name="Paul Ross R."/>
            <person name="Yang R."/>
            <person name="Briner A.E."/>
            <person name="Felis G.E."/>
            <person name="de Vos W.M."/>
            <person name="Barrangou R."/>
            <person name="Klaenhammer T.R."/>
            <person name="Caufield P.W."/>
            <person name="Cui Y."/>
            <person name="Zhang H."/>
            <person name="O'Toole P.W."/>
        </authorList>
    </citation>
    <scope>NUCLEOTIDE SEQUENCE [LARGE SCALE GENOMIC DNA]</scope>
    <source>
        <strain evidence="7 8">DSM 12744</strain>
    </source>
</reference>
<dbReference type="GO" id="GO:0005829">
    <property type="term" value="C:cytosol"/>
    <property type="evidence" value="ECO:0007669"/>
    <property type="project" value="TreeGrafter"/>
</dbReference>
<dbReference type="Proteomes" id="UP000051330">
    <property type="component" value="Unassembled WGS sequence"/>
</dbReference>
<dbReference type="InterPro" id="IPR001360">
    <property type="entry name" value="Glyco_hydro_1"/>
</dbReference>
<dbReference type="InterPro" id="IPR018120">
    <property type="entry name" value="Glyco_hydro_1_AS"/>
</dbReference>
<dbReference type="OrthoDB" id="1688691at2"/>
<keyword evidence="8" id="KW-1185">Reference proteome</keyword>
<dbReference type="FunFam" id="3.20.20.80:FF:000004">
    <property type="entry name" value="Beta-glucosidase 6-phospho-beta-glucosidase"/>
    <property type="match status" value="1"/>
</dbReference>
<dbReference type="SUPFAM" id="SSF51445">
    <property type="entry name" value="(Trans)glycosidases"/>
    <property type="match status" value="1"/>
</dbReference>
<evidence type="ECO:0000313" key="8">
    <source>
        <dbReference type="Proteomes" id="UP000051330"/>
    </source>
</evidence>
<dbReference type="Gene3D" id="3.20.20.80">
    <property type="entry name" value="Glycosidases"/>
    <property type="match status" value="1"/>
</dbReference>
<keyword evidence="2 6" id="KW-0378">Hydrolase</keyword>
<dbReference type="EMBL" id="AZEC01000001">
    <property type="protein sequence ID" value="KRL14649.1"/>
    <property type="molecule type" value="Genomic_DNA"/>
</dbReference>
<dbReference type="InterPro" id="IPR017853">
    <property type="entry name" value="GH"/>
</dbReference>
<dbReference type="PRINTS" id="PR00131">
    <property type="entry name" value="GLHYDRLASE1"/>
</dbReference>
<accession>A0A0R1N4P2</accession>
<dbReference type="RefSeq" id="WP_057817534.1">
    <property type="nucleotide sequence ID" value="NZ_AZEC01000001.1"/>
</dbReference>
<evidence type="ECO:0000256" key="3">
    <source>
        <dbReference type="ARBA" id="ARBA00023295"/>
    </source>
</evidence>
<keyword evidence="3 6" id="KW-0326">Glycosidase</keyword>
<dbReference type="PATRIC" id="fig|1423792.3.peg.306"/>
<evidence type="ECO:0000256" key="5">
    <source>
        <dbReference type="RuleBase" id="RU003690"/>
    </source>
</evidence>
<proteinExistence type="inferred from homology"/>
<evidence type="ECO:0000313" key="7">
    <source>
        <dbReference type="EMBL" id="KRL14649.1"/>
    </source>
</evidence>
<evidence type="ECO:0000256" key="6">
    <source>
        <dbReference type="RuleBase" id="RU004468"/>
    </source>
</evidence>
<protein>
    <submittedName>
        <fullName evidence="7">Beta-glucosidase</fullName>
    </submittedName>
</protein>
<dbReference type="PANTHER" id="PTHR10353">
    <property type="entry name" value="GLYCOSYL HYDROLASE"/>
    <property type="match status" value="1"/>
</dbReference>
<comment type="similarity">
    <text evidence="1 5">Belongs to the glycosyl hydrolase 1 family.</text>
</comment>
<comment type="caution">
    <text evidence="7">The sequence shown here is derived from an EMBL/GenBank/DDBJ whole genome shotgun (WGS) entry which is preliminary data.</text>
</comment>
<dbReference type="GO" id="GO:0016052">
    <property type="term" value="P:carbohydrate catabolic process"/>
    <property type="evidence" value="ECO:0007669"/>
    <property type="project" value="TreeGrafter"/>
</dbReference>
<dbReference type="AlphaFoldDB" id="A0A0R1N4P2"/>
<dbReference type="GO" id="GO:0008422">
    <property type="term" value="F:beta-glucosidase activity"/>
    <property type="evidence" value="ECO:0007669"/>
    <property type="project" value="TreeGrafter"/>
</dbReference>
<dbReference type="PROSITE" id="PS00653">
    <property type="entry name" value="GLYCOSYL_HYDROL_F1_2"/>
    <property type="match status" value="1"/>
</dbReference>
<dbReference type="STRING" id="1423792.FD09_GL000303"/>
<organism evidence="7 8">
    <name type="scientific">Schleiferilactobacillus perolens DSM 12744</name>
    <dbReference type="NCBI Taxonomy" id="1423792"/>
    <lineage>
        <taxon>Bacteria</taxon>
        <taxon>Bacillati</taxon>
        <taxon>Bacillota</taxon>
        <taxon>Bacilli</taxon>
        <taxon>Lactobacillales</taxon>
        <taxon>Lactobacillaceae</taxon>
        <taxon>Schleiferilactobacillus</taxon>
    </lineage>
</organism>
<evidence type="ECO:0000256" key="4">
    <source>
        <dbReference type="PROSITE-ProRule" id="PRU10055"/>
    </source>
</evidence>
<evidence type="ECO:0000256" key="2">
    <source>
        <dbReference type="ARBA" id="ARBA00022801"/>
    </source>
</evidence>
<dbReference type="PANTHER" id="PTHR10353:SF122">
    <property type="entry name" value="6-PHOSPHO-BETA-GLUCOSIDASE ASCB-RELATED"/>
    <property type="match status" value="1"/>
</dbReference>
<feature type="active site" description="Nucleophile" evidence="4">
    <location>
        <position position="385"/>
    </location>
</feature>
<dbReference type="Pfam" id="PF00232">
    <property type="entry name" value="Glyco_hydro_1"/>
    <property type="match status" value="1"/>
</dbReference>
<sequence>MYSKQIPTGFPKNFLWGGATAANQLEGGWNVDGKGLTTAEVVKKAETREDFSMNQVTTESIAQAAADPTDNAYPKRRGVDFYHHYQEDIAMLAEMGFKAFRLSIAWARIFPNGDDATPNEAGLAFYDKVFAECHKYGIEPVVTISHYEMPLALTQKQNGWASRQTITAFLRYTETLFKRYKGVVKYWMTFNEINAITGGFTGTGAVDADLSLNEKAQLRFQALHHQFVASAKAVAQCHAIDPNAKIGCMLARMQTYPQTPNPEDVRAAQLSDQLNLFYTDVQARGEYPEYMNRYFQENHITLQMDPNDEKVLRENPVDYISFSYYMSTVTNADQDVEHFHDGFVFGEKNPYLQTSAWGWQIDPVGLRISLNDMWDRYRIPLFVVENGLGAEDKVTSDGKIHDDYRIDYLRAHIAQMREAIEDGVQLMGYTTWGPIDLISASTSEMSKRYGFIYVDQDDAGNGSLRRLRKDSFYWYKHVIATNGAELDAPVATAKD</sequence>
<gene>
    <name evidence="7" type="ORF">FD09_GL000303</name>
</gene>
<dbReference type="PROSITE" id="PS00572">
    <property type="entry name" value="GLYCOSYL_HYDROL_F1_1"/>
    <property type="match status" value="1"/>
</dbReference>
<dbReference type="InterPro" id="IPR033132">
    <property type="entry name" value="GH_1_N_CS"/>
</dbReference>
<evidence type="ECO:0000256" key="1">
    <source>
        <dbReference type="ARBA" id="ARBA00010838"/>
    </source>
</evidence>
<name>A0A0R1N4P2_9LACO</name>